<dbReference type="GO" id="GO:0016192">
    <property type="term" value="P:vesicle-mediated transport"/>
    <property type="evidence" value="ECO:0007669"/>
    <property type="project" value="TreeGrafter"/>
</dbReference>
<gene>
    <name evidence="7" type="ORF">PGLA1383_LOCUS2737</name>
</gene>
<reference evidence="7" key="1">
    <citation type="submission" date="2021-02" db="EMBL/GenBank/DDBJ databases">
        <authorList>
            <person name="Dougan E. K."/>
            <person name="Rhodes N."/>
            <person name="Thang M."/>
            <person name="Chan C."/>
        </authorList>
    </citation>
    <scope>NUCLEOTIDE SEQUENCE</scope>
</reference>
<evidence type="ECO:0000256" key="4">
    <source>
        <dbReference type="ARBA" id="ARBA00022989"/>
    </source>
</evidence>
<keyword evidence="3 6" id="KW-0812">Transmembrane</keyword>
<dbReference type="PANTHER" id="PTHR13019:SF7">
    <property type="entry name" value="GOLGI APPARATUS MEMBRANE PROTEIN TVP23"/>
    <property type="match status" value="1"/>
</dbReference>
<sequence>MPAAPEAGGFDTISMAPSPPKPAVPLPGGGGADVEAGSQSRIVQMLQTAAHPMTCIFHAAFKVVVLLIYFYGRYVHSAYVSTFILCTIFAALDFWTVKNISGRLLVGLRWWNLVRDDGTSEWVFESNPDEGNLNAT</sequence>
<dbReference type="GO" id="GO:0009306">
    <property type="term" value="P:protein secretion"/>
    <property type="evidence" value="ECO:0007669"/>
    <property type="project" value="TreeGrafter"/>
</dbReference>
<protein>
    <recommendedName>
        <fullName evidence="6">Golgi apparatus membrane protein TVP23 homolog</fullName>
    </recommendedName>
</protein>
<dbReference type="GO" id="GO:0000139">
    <property type="term" value="C:Golgi membrane"/>
    <property type="evidence" value="ECO:0007669"/>
    <property type="project" value="TreeGrafter"/>
</dbReference>
<comment type="similarity">
    <text evidence="2 6">Belongs to the TVP23 family.</text>
</comment>
<evidence type="ECO:0000313" key="8">
    <source>
        <dbReference type="Proteomes" id="UP000654075"/>
    </source>
</evidence>
<dbReference type="OrthoDB" id="2151161at2759"/>
<evidence type="ECO:0000256" key="2">
    <source>
        <dbReference type="ARBA" id="ARBA00005467"/>
    </source>
</evidence>
<dbReference type="Pfam" id="PF05832">
    <property type="entry name" value="DUF846"/>
    <property type="match status" value="1"/>
</dbReference>
<keyword evidence="4 6" id="KW-1133">Transmembrane helix</keyword>
<comment type="caution">
    <text evidence="7">The sequence shown here is derived from an EMBL/GenBank/DDBJ whole genome shotgun (WGS) entry which is preliminary data.</text>
</comment>
<feature type="transmembrane region" description="Helical" evidence="6">
    <location>
        <begin position="49"/>
        <end position="71"/>
    </location>
</feature>
<evidence type="ECO:0000313" key="7">
    <source>
        <dbReference type="EMBL" id="CAE8583786.1"/>
    </source>
</evidence>
<organism evidence="7 8">
    <name type="scientific">Polarella glacialis</name>
    <name type="common">Dinoflagellate</name>
    <dbReference type="NCBI Taxonomy" id="89957"/>
    <lineage>
        <taxon>Eukaryota</taxon>
        <taxon>Sar</taxon>
        <taxon>Alveolata</taxon>
        <taxon>Dinophyceae</taxon>
        <taxon>Suessiales</taxon>
        <taxon>Suessiaceae</taxon>
        <taxon>Polarella</taxon>
    </lineage>
</organism>
<evidence type="ECO:0000256" key="1">
    <source>
        <dbReference type="ARBA" id="ARBA00004141"/>
    </source>
</evidence>
<comment type="subcellular location">
    <subcellularLocation>
        <location evidence="1 6">Membrane</location>
        <topology evidence="1 6">Multi-pass membrane protein</topology>
    </subcellularLocation>
</comment>
<evidence type="ECO:0000256" key="3">
    <source>
        <dbReference type="ARBA" id="ARBA00022692"/>
    </source>
</evidence>
<proteinExistence type="inferred from homology"/>
<dbReference type="AlphaFoldDB" id="A0A813DC47"/>
<evidence type="ECO:0000256" key="5">
    <source>
        <dbReference type="ARBA" id="ARBA00023136"/>
    </source>
</evidence>
<evidence type="ECO:0000256" key="6">
    <source>
        <dbReference type="RuleBase" id="RU361206"/>
    </source>
</evidence>
<dbReference type="PANTHER" id="PTHR13019">
    <property type="entry name" value="GOLGI APPARATUS MEMBRANE PROTEIN TVP23"/>
    <property type="match status" value="1"/>
</dbReference>
<accession>A0A813DC47</accession>
<feature type="transmembrane region" description="Helical" evidence="6">
    <location>
        <begin position="77"/>
        <end position="95"/>
    </location>
</feature>
<dbReference type="Proteomes" id="UP000654075">
    <property type="component" value="Unassembled WGS sequence"/>
</dbReference>
<keyword evidence="8" id="KW-1185">Reference proteome</keyword>
<feature type="non-terminal residue" evidence="7">
    <location>
        <position position="1"/>
    </location>
</feature>
<dbReference type="EMBL" id="CAJNNV010000874">
    <property type="protein sequence ID" value="CAE8583786.1"/>
    <property type="molecule type" value="Genomic_DNA"/>
</dbReference>
<dbReference type="InterPro" id="IPR008564">
    <property type="entry name" value="TVP23-like"/>
</dbReference>
<name>A0A813DC47_POLGL</name>
<keyword evidence="5 6" id="KW-0472">Membrane</keyword>